<proteinExistence type="predicted"/>
<dbReference type="STRING" id="1121869.SAMN03084138_00402"/>
<evidence type="ECO:0000313" key="3">
    <source>
        <dbReference type="Proteomes" id="UP000182692"/>
    </source>
</evidence>
<dbReference type="CDD" id="cd06588">
    <property type="entry name" value="PhnB_like"/>
    <property type="match status" value="1"/>
</dbReference>
<dbReference type="Pfam" id="PF06983">
    <property type="entry name" value="3-dmu-9_3-mt"/>
    <property type="match status" value="1"/>
</dbReference>
<dbReference type="OrthoDB" id="9795306at2"/>
<dbReference type="SUPFAM" id="SSF54593">
    <property type="entry name" value="Glyoxalase/Bleomycin resistance protein/Dihydroxybiphenyl dioxygenase"/>
    <property type="match status" value="1"/>
</dbReference>
<dbReference type="InterPro" id="IPR029068">
    <property type="entry name" value="Glyas_Bleomycin-R_OHBP_Dase"/>
</dbReference>
<dbReference type="InterPro" id="IPR028973">
    <property type="entry name" value="PhnB-like"/>
</dbReference>
<protein>
    <submittedName>
        <fullName evidence="2">PhnB protein</fullName>
    </submittedName>
</protein>
<dbReference type="GeneID" id="35873042"/>
<dbReference type="AlphaFoldDB" id="A0A1I5JXN4"/>
<feature type="domain" description="PhnB-like" evidence="1">
    <location>
        <begin position="4"/>
        <end position="129"/>
    </location>
</feature>
<dbReference type="PANTHER" id="PTHR33990">
    <property type="entry name" value="PROTEIN YJDN-RELATED"/>
    <property type="match status" value="1"/>
</dbReference>
<evidence type="ECO:0000313" key="2">
    <source>
        <dbReference type="EMBL" id="SFO77510.1"/>
    </source>
</evidence>
<dbReference type="PANTHER" id="PTHR33990:SF1">
    <property type="entry name" value="PROTEIN YJDN"/>
    <property type="match status" value="1"/>
</dbReference>
<dbReference type="RefSeq" id="WP_017010521.1">
    <property type="nucleotide sequence ID" value="NZ_FOWR01000002.1"/>
</dbReference>
<organism evidence="2 3">
    <name type="scientific">Enterovibrio norvegicus DSM 15893</name>
    <dbReference type="NCBI Taxonomy" id="1121869"/>
    <lineage>
        <taxon>Bacteria</taxon>
        <taxon>Pseudomonadati</taxon>
        <taxon>Pseudomonadota</taxon>
        <taxon>Gammaproteobacteria</taxon>
        <taxon>Vibrionales</taxon>
        <taxon>Vibrionaceae</taxon>
        <taxon>Enterovibrio</taxon>
    </lineage>
</organism>
<dbReference type="EMBL" id="FOWR01000002">
    <property type="protein sequence ID" value="SFO77510.1"/>
    <property type="molecule type" value="Genomic_DNA"/>
</dbReference>
<gene>
    <name evidence="2" type="ORF">SAMN03084138_00402</name>
</gene>
<sequence>MSSLQPHITFHGMCRDALQFYTDALGGKIVTLSTFDESPVEFPSHFLNRVMHAEFVSPELSFLASDGLDDSLAQGSGDIAFHVSFTEQRRQDVIFSALSDQGQIIMPLDYTFWGVRFGMVTDKFGVRWMLSCSAENPED</sequence>
<dbReference type="Proteomes" id="UP000182692">
    <property type="component" value="Unassembled WGS sequence"/>
</dbReference>
<reference evidence="2 3" key="1">
    <citation type="submission" date="2016-10" db="EMBL/GenBank/DDBJ databases">
        <authorList>
            <person name="de Groot N.N."/>
        </authorList>
    </citation>
    <scope>NUCLEOTIDE SEQUENCE [LARGE SCALE GENOMIC DNA]</scope>
    <source>
        <strain evidence="2 3">DSM 15893</strain>
    </source>
</reference>
<evidence type="ECO:0000259" key="1">
    <source>
        <dbReference type="Pfam" id="PF06983"/>
    </source>
</evidence>
<name>A0A1I5JXN4_9GAMM</name>
<accession>A0A1I5JXN4</accession>
<dbReference type="Gene3D" id="3.10.180.10">
    <property type="entry name" value="2,3-Dihydroxybiphenyl 1,2-Dioxygenase, domain 1"/>
    <property type="match status" value="1"/>
</dbReference>